<dbReference type="AlphaFoldDB" id="A0A2N9ITY1"/>
<dbReference type="PANTHER" id="PTHR33237">
    <property type="entry name" value="F2P16.13 PROTEIN-RELATED"/>
    <property type="match status" value="1"/>
</dbReference>
<gene>
    <name evidence="2" type="ORF">FSB_LOCUS56759</name>
</gene>
<dbReference type="EMBL" id="OIVN01006248">
    <property type="protein sequence ID" value="SPD28877.1"/>
    <property type="molecule type" value="Genomic_DNA"/>
</dbReference>
<reference evidence="2" key="1">
    <citation type="submission" date="2018-02" db="EMBL/GenBank/DDBJ databases">
        <authorList>
            <person name="Cohen D.B."/>
            <person name="Kent A.D."/>
        </authorList>
    </citation>
    <scope>NUCLEOTIDE SEQUENCE</scope>
</reference>
<protein>
    <submittedName>
        <fullName evidence="2">Uncharacterized protein</fullName>
    </submittedName>
</protein>
<evidence type="ECO:0000256" key="1">
    <source>
        <dbReference type="SAM" id="MobiDB-lite"/>
    </source>
</evidence>
<feature type="region of interest" description="Disordered" evidence="1">
    <location>
        <begin position="263"/>
        <end position="286"/>
    </location>
</feature>
<sequence length="328" mass="36700">MKEESPIICTGLTTTRNQSISSNPSMSYFKRFTIPKPKIRVKFPKLIVKTMQKRCHFCKDDHSNNTKKWAKKVGIVFSGVMGKKKSVEACSYNGTNVEVHRENGDGLCDSLHERETDNSGINKMDCGDEQPFLGAPKFSLSKSHSLKEVLDTEDEGNQKRIDKVKSSIQVSVTKQKLPMKKFLSFSSICSKKIRMKSIKGKINKENDSCSICDGCGEANSSTTVGVVTTSSFRLTGKQGSSGHLIRVPSKILTTRQKLKVARSLRKKENKQLEQDSEQESDEKVRDEKGDLELCKKRILMGAKCRPLGFSGILRYGKDGILLPEVLPW</sequence>
<dbReference type="PANTHER" id="PTHR33237:SF39">
    <property type="match status" value="1"/>
</dbReference>
<evidence type="ECO:0000313" key="2">
    <source>
        <dbReference type="EMBL" id="SPD28877.1"/>
    </source>
</evidence>
<name>A0A2N9ITY1_FAGSY</name>
<proteinExistence type="predicted"/>
<accession>A0A2N9ITY1</accession>
<organism evidence="2">
    <name type="scientific">Fagus sylvatica</name>
    <name type="common">Beechnut</name>
    <dbReference type="NCBI Taxonomy" id="28930"/>
    <lineage>
        <taxon>Eukaryota</taxon>
        <taxon>Viridiplantae</taxon>
        <taxon>Streptophyta</taxon>
        <taxon>Embryophyta</taxon>
        <taxon>Tracheophyta</taxon>
        <taxon>Spermatophyta</taxon>
        <taxon>Magnoliopsida</taxon>
        <taxon>eudicotyledons</taxon>
        <taxon>Gunneridae</taxon>
        <taxon>Pentapetalae</taxon>
        <taxon>rosids</taxon>
        <taxon>fabids</taxon>
        <taxon>Fagales</taxon>
        <taxon>Fagaceae</taxon>
        <taxon>Fagus</taxon>
    </lineage>
</organism>